<dbReference type="OrthoDB" id="2562493at2759"/>
<evidence type="ECO:0000313" key="3">
    <source>
        <dbReference type="EMBL" id="KAF9481903.1"/>
    </source>
</evidence>
<keyword evidence="1" id="KW-1133">Transmembrane helix</keyword>
<dbReference type="PANTHER" id="PTHR40465">
    <property type="entry name" value="CHROMOSOME 1, WHOLE GENOME SHOTGUN SEQUENCE"/>
    <property type="match status" value="1"/>
</dbReference>
<keyword evidence="1" id="KW-0812">Transmembrane</keyword>
<feature type="transmembrane region" description="Helical" evidence="1">
    <location>
        <begin position="51"/>
        <end position="72"/>
    </location>
</feature>
<feature type="transmembrane region" description="Helical" evidence="1">
    <location>
        <begin position="92"/>
        <end position="110"/>
    </location>
</feature>
<feature type="domain" description="DUF6534" evidence="2">
    <location>
        <begin position="173"/>
        <end position="263"/>
    </location>
</feature>
<dbReference type="EMBL" id="MU155172">
    <property type="protein sequence ID" value="KAF9481903.1"/>
    <property type="molecule type" value="Genomic_DNA"/>
</dbReference>
<comment type="caution">
    <text evidence="3">The sequence shown here is derived from an EMBL/GenBank/DDBJ whole genome shotgun (WGS) entry which is preliminary data.</text>
</comment>
<reference evidence="3" key="1">
    <citation type="submission" date="2020-11" db="EMBL/GenBank/DDBJ databases">
        <authorList>
            <consortium name="DOE Joint Genome Institute"/>
            <person name="Ahrendt S."/>
            <person name="Riley R."/>
            <person name="Andreopoulos W."/>
            <person name="Labutti K."/>
            <person name="Pangilinan J."/>
            <person name="Ruiz-Duenas F.J."/>
            <person name="Barrasa J.M."/>
            <person name="Sanchez-Garcia M."/>
            <person name="Camarero S."/>
            <person name="Miyauchi S."/>
            <person name="Serrano A."/>
            <person name="Linde D."/>
            <person name="Babiker R."/>
            <person name="Drula E."/>
            <person name="Ayuso-Fernandez I."/>
            <person name="Pacheco R."/>
            <person name="Padilla G."/>
            <person name="Ferreira P."/>
            <person name="Barriuso J."/>
            <person name="Kellner H."/>
            <person name="Castanera R."/>
            <person name="Alfaro M."/>
            <person name="Ramirez L."/>
            <person name="Pisabarro A.G."/>
            <person name="Kuo A."/>
            <person name="Tritt A."/>
            <person name="Lipzen A."/>
            <person name="He G."/>
            <person name="Yan M."/>
            <person name="Ng V."/>
            <person name="Cullen D."/>
            <person name="Martin F."/>
            <person name="Rosso M.-N."/>
            <person name="Henrissat B."/>
            <person name="Hibbett D."/>
            <person name="Martinez A.T."/>
            <person name="Grigoriev I.V."/>
        </authorList>
    </citation>
    <scope>NUCLEOTIDE SEQUENCE</scope>
    <source>
        <strain evidence="3">CIRM-BRFM 674</strain>
    </source>
</reference>
<feature type="transmembrane region" description="Helical" evidence="1">
    <location>
        <begin position="122"/>
        <end position="144"/>
    </location>
</feature>
<name>A0A9P5Z791_9AGAR</name>
<feature type="transmembrane region" description="Helical" evidence="1">
    <location>
        <begin position="164"/>
        <end position="188"/>
    </location>
</feature>
<accession>A0A9P5Z791</accession>
<dbReference type="AlphaFoldDB" id="A0A9P5Z791"/>
<evidence type="ECO:0000259" key="2">
    <source>
        <dbReference type="Pfam" id="PF20152"/>
    </source>
</evidence>
<evidence type="ECO:0000256" key="1">
    <source>
        <dbReference type="SAM" id="Phobius"/>
    </source>
</evidence>
<feature type="transmembrane region" description="Helical" evidence="1">
    <location>
        <begin position="209"/>
        <end position="230"/>
    </location>
</feature>
<dbReference type="InterPro" id="IPR045339">
    <property type="entry name" value="DUF6534"/>
</dbReference>
<proteinExistence type="predicted"/>
<keyword evidence="4" id="KW-1185">Reference proteome</keyword>
<sequence>MSSTSDVIDVTTVTAPSFVGIIFNWGLFGALSIQVYTYFLSFPKDKPALKALVGGVYILEVTQTALLTQTIWALMVNGFGNIAAFDNVGTMWISVSGIGGLVAVLVQCFYSYRIAIFSESRIIPGIIVIMSIISLAGSLTFSVLLKRAGTFTNFFENQSMSAAITLGFWIGTSTACDVLIAICMCYFLHKRKYGTFSRTQAVLSKLIRMTIETGTLTASISTLSLILYYLPSLKQLMYFEMPLSAEAKLYSTTLLAVLNSRAHIHIQTRIGSTSTAWREDNLVIPTSKSSRRGGTFDVSRSDIGFSTASSDPALDFQPTSIVVTKEQIVI</sequence>
<protein>
    <recommendedName>
        <fullName evidence="2">DUF6534 domain-containing protein</fullName>
    </recommendedName>
</protein>
<dbReference type="PANTHER" id="PTHR40465:SF1">
    <property type="entry name" value="DUF6534 DOMAIN-CONTAINING PROTEIN"/>
    <property type="match status" value="1"/>
</dbReference>
<organism evidence="3 4">
    <name type="scientific">Pholiota conissans</name>
    <dbReference type="NCBI Taxonomy" id="109636"/>
    <lineage>
        <taxon>Eukaryota</taxon>
        <taxon>Fungi</taxon>
        <taxon>Dikarya</taxon>
        <taxon>Basidiomycota</taxon>
        <taxon>Agaricomycotina</taxon>
        <taxon>Agaricomycetes</taxon>
        <taxon>Agaricomycetidae</taxon>
        <taxon>Agaricales</taxon>
        <taxon>Agaricineae</taxon>
        <taxon>Strophariaceae</taxon>
        <taxon>Pholiota</taxon>
    </lineage>
</organism>
<dbReference type="Pfam" id="PF20152">
    <property type="entry name" value="DUF6534"/>
    <property type="match status" value="1"/>
</dbReference>
<evidence type="ECO:0000313" key="4">
    <source>
        <dbReference type="Proteomes" id="UP000807469"/>
    </source>
</evidence>
<keyword evidence="1" id="KW-0472">Membrane</keyword>
<feature type="transmembrane region" description="Helical" evidence="1">
    <location>
        <begin position="18"/>
        <end position="39"/>
    </location>
</feature>
<dbReference type="Proteomes" id="UP000807469">
    <property type="component" value="Unassembled WGS sequence"/>
</dbReference>
<gene>
    <name evidence="3" type="ORF">BDN70DRAFT_930449</name>
</gene>